<name>A0AAP0FCD5_9MAGN</name>
<dbReference type="AlphaFoldDB" id="A0AAP0FCD5"/>
<keyword evidence="1" id="KW-0285">Flavoprotein</keyword>
<proteinExistence type="predicted"/>
<dbReference type="Pfam" id="PF08031">
    <property type="entry name" value="BBE"/>
    <property type="match status" value="1"/>
</dbReference>
<reference evidence="4 5" key="1">
    <citation type="submission" date="2024-01" db="EMBL/GenBank/DDBJ databases">
        <title>Genome assemblies of Stephania.</title>
        <authorList>
            <person name="Yang L."/>
        </authorList>
    </citation>
    <scope>NUCLEOTIDE SEQUENCE [LARGE SCALE GENOMIC DNA]</scope>
    <source>
        <strain evidence="4">JXDWG</strain>
        <tissue evidence="4">Leaf</tissue>
    </source>
</reference>
<evidence type="ECO:0000313" key="5">
    <source>
        <dbReference type="Proteomes" id="UP001419268"/>
    </source>
</evidence>
<dbReference type="PANTHER" id="PTHR32448">
    <property type="entry name" value="OS08G0158400 PROTEIN"/>
    <property type="match status" value="1"/>
</dbReference>
<sequence>MFLGGVEKLLQLTDDAFPELGLQQKDCIEMSWIESTVYFAGLPHGTPIEALLDRTSQPKISFKAKSDYVTKPISVAGLEGLWQRLLEEDNPEIMASPYGGRMSEISEREIAFPHRAGNIYLINYMASWQQRGGEESEMHLNWIRRLYDYMGPHVSNSPRTAYFNFKDLDLGQNKNANTTYLEAKSWGEKYFKSNFETLVYVKNKVDPDDFFYNEQSIPSFLAIPCEEKRGEDCMVCHAEMSTNFLP</sequence>
<evidence type="ECO:0000259" key="3">
    <source>
        <dbReference type="Pfam" id="PF08031"/>
    </source>
</evidence>
<dbReference type="Proteomes" id="UP001419268">
    <property type="component" value="Unassembled WGS sequence"/>
</dbReference>
<dbReference type="EMBL" id="JBBNAG010000009">
    <property type="protein sequence ID" value="KAK9105977.1"/>
    <property type="molecule type" value="Genomic_DNA"/>
</dbReference>
<evidence type="ECO:0000256" key="2">
    <source>
        <dbReference type="ARBA" id="ARBA00022827"/>
    </source>
</evidence>
<dbReference type="InterPro" id="IPR016169">
    <property type="entry name" value="FAD-bd_PCMH_sub2"/>
</dbReference>
<evidence type="ECO:0000256" key="1">
    <source>
        <dbReference type="ARBA" id="ARBA00022630"/>
    </source>
</evidence>
<gene>
    <name evidence="4" type="ORF">Scep_022821</name>
</gene>
<protein>
    <recommendedName>
        <fullName evidence="3">Berberine/berberine-like domain-containing protein</fullName>
    </recommendedName>
</protein>
<dbReference type="Gene3D" id="3.40.462.20">
    <property type="match status" value="1"/>
</dbReference>
<dbReference type="Gene3D" id="3.30.465.10">
    <property type="match status" value="1"/>
</dbReference>
<evidence type="ECO:0000313" key="4">
    <source>
        <dbReference type="EMBL" id="KAK9105977.1"/>
    </source>
</evidence>
<feature type="domain" description="Berberine/berberine-like" evidence="3">
    <location>
        <begin position="161"/>
        <end position="218"/>
    </location>
</feature>
<comment type="caution">
    <text evidence="4">The sequence shown here is derived from an EMBL/GenBank/DDBJ whole genome shotgun (WGS) entry which is preliminary data.</text>
</comment>
<dbReference type="InterPro" id="IPR012951">
    <property type="entry name" value="BBE"/>
</dbReference>
<accession>A0AAP0FCD5</accession>
<dbReference type="GO" id="GO:0050660">
    <property type="term" value="F:flavin adenine dinucleotide binding"/>
    <property type="evidence" value="ECO:0007669"/>
    <property type="project" value="InterPro"/>
</dbReference>
<keyword evidence="2" id="KW-0274">FAD</keyword>
<keyword evidence="5" id="KW-1185">Reference proteome</keyword>
<dbReference type="GO" id="GO:0016491">
    <property type="term" value="F:oxidoreductase activity"/>
    <property type="evidence" value="ECO:0007669"/>
    <property type="project" value="InterPro"/>
</dbReference>
<organism evidence="4 5">
    <name type="scientific">Stephania cephalantha</name>
    <dbReference type="NCBI Taxonomy" id="152367"/>
    <lineage>
        <taxon>Eukaryota</taxon>
        <taxon>Viridiplantae</taxon>
        <taxon>Streptophyta</taxon>
        <taxon>Embryophyta</taxon>
        <taxon>Tracheophyta</taxon>
        <taxon>Spermatophyta</taxon>
        <taxon>Magnoliopsida</taxon>
        <taxon>Ranunculales</taxon>
        <taxon>Menispermaceae</taxon>
        <taxon>Menispermoideae</taxon>
        <taxon>Cissampelideae</taxon>
        <taxon>Stephania</taxon>
    </lineage>
</organism>